<dbReference type="InterPro" id="IPR029016">
    <property type="entry name" value="GAF-like_dom_sf"/>
</dbReference>
<evidence type="ECO:0000313" key="7">
    <source>
        <dbReference type="EMBL" id="MQL53118.1"/>
    </source>
</evidence>
<keyword evidence="2" id="KW-0067">ATP-binding</keyword>
<dbReference type="Gene3D" id="3.30.450.40">
    <property type="match status" value="1"/>
</dbReference>
<evidence type="ECO:0000259" key="5">
    <source>
        <dbReference type="PROSITE" id="PS50045"/>
    </source>
</evidence>
<dbReference type="PANTHER" id="PTHR32071">
    <property type="entry name" value="TRANSCRIPTIONAL REGULATORY PROTEIN"/>
    <property type="match status" value="1"/>
</dbReference>
<dbReference type="Gene3D" id="1.10.8.60">
    <property type="match status" value="1"/>
</dbReference>
<dbReference type="InterPro" id="IPR058031">
    <property type="entry name" value="AAA_lid_NorR"/>
</dbReference>
<dbReference type="SUPFAM" id="SSF55781">
    <property type="entry name" value="GAF domain-like"/>
    <property type="match status" value="1"/>
</dbReference>
<dbReference type="GO" id="GO:0005524">
    <property type="term" value="F:ATP binding"/>
    <property type="evidence" value="ECO:0007669"/>
    <property type="project" value="UniProtKB-KW"/>
</dbReference>
<dbReference type="Proteomes" id="UP000441717">
    <property type="component" value="Unassembled WGS sequence"/>
</dbReference>
<dbReference type="SMART" id="SM00091">
    <property type="entry name" value="PAS"/>
    <property type="match status" value="1"/>
</dbReference>
<dbReference type="InterPro" id="IPR009057">
    <property type="entry name" value="Homeodomain-like_sf"/>
</dbReference>
<accession>A0A6N7IVF3</accession>
<evidence type="ECO:0000256" key="2">
    <source>
        <dbReference type="ARBA" id="ARBA00022840"/>
    </source>
</evidence>
<dbReference type="InterPro" id="IPR002197">
    <property type="entry name" value="HTH_Fis"/>
</dbReference>
<dbReference type="CDD" id="cd00130">
    <property type="entry name" value="PAS"/>
    <property type="match status" value="1"/>
</dbReference>
<comment type="caution">
    <text evidence="7">The sequence shown here is derived from an EMBL/GenBank/DDBJ whole genome shotgun (WGS) entry which is preliminary data.</text>
</comment>
<dbReference type="Gene3D" id="1.10.10.60">
    <property type="entry name" value="Homeodomain-like"/>
    <property type="match status" value="1"/>
</dbReference>
<evidence type="ECO:0000259" key="6">
    <source>
        <dbReference type="PROSITE" id="PS50112"/>
    </source>
</evidence>
<keyword evidence="3" id="KW-0805">Transcription regulation</keyword>
<evidence type="ECO:0000256" key="1">
    <source>
        <dbReference type="ARBA" id="ARBA00022741"/>
    </source>
</evidence>
<dbReference type="InterPro" id="IPR027417">
    <property type="entry name" value="P-loop_NTPase"/>
</dbReference>
<proteinExistence type="predicted"/>
<dbReference type="Pfam" id="PF25601">
    <property type="entry name" value="AAA_lid_14"/>
    <property type="match status" value="1"/>
</dbReference>
<keyword evidence="4" id="KW-0804">Transcription</keyword>
<dbReference type="InterPro" id="IPR003593">
    <property type="entry name" value="AAA+_ATPase"/>
</dbReference>
<dbReference type="Pfam" id="PF15714">
    <property type="entry name" value="SpoVT_C"/>
    <property type="match status" value="1"/>
</dbReference>
<reference evidence="7 8" key="1">
    <citation type="submission" date="2019-10" db="EMBL/GenBank/DDBJ databases">
        <title>Comparative genomics of sulfur disproportionating microorganisms.</title>
        <authorList>
            <person name="Ward L.M."/>
            <person name="Bertran E."/>
            <person name="Johnston D."/>
        </authorList>
    </citation>
    <scope>NUCLEOTIDE SEQUENCE [LARGE SCALE GENOMIC DNA]</scope>
    <source>
        <strain evidence="7 8">DSM 14055</strain>
    </source>
</reference>
<dbReference type="OrthoDB" id="9803970at2"/>
<dbReference type="Pfam" id="PF00989">
    <property type="entry name" value="PAS"/>
    <property type="match status" value="1"/>
</dbReference>
<dbReference type="AlphaFoldDB" id="A0A6N7IVF3"/>
<evidence type="ECO:0000313" key="8">
    <source>
        <dbReference type="Proteomes" id="UP000441717"/>
    </source>
</evidence>
<dbReference type="SMART" id="SM00382">
    <property type="entry name" value="AAA"/>
    <property type="match status" value="1"/>
</dbReference>
<evidence type="ECO:0000256" key="4">
    <source>
        <dbReference type="ARBA" id="ARBA00023163"/>
    </source>
</evidence>
<sequence>MTRLERVKEDSQRVAEAIAAALGVEVEIIDLDLVRVAGTGKVRNDVGSRLLRGFVNKHVLKTREPVFIREAGYHSICLSCPLTGNCFYKASMVYPIIAEEDVIGTISLIAFSDEQKNTLCARTASLMEFIGRMADLIAAKVLETEAITEKIIMASQVNAVMDSVDEGVVAINSQGVVTHFNLSAERMFNIPKKEILNHHLEEYLSGLPLLQALRDPGGFTSRECFVQAKGRRLHLLVTARPITGTGGRPVGVVASARDFKETQKLAYEIMSAQQMFTFDDIIGESRAIKELKARAGKIARSQSTVLITGESGTGKEIFARAIHSASPRKNRPFVAINCGAIPESLLESELFGYEEGAFTGARKGGKPGKFELANHGTIFLDEIGNMSLYLQAKLLRVLQERQVERVGGSRLIPVDIRIIAATNSNLQEMIDKGHFREDLFYRLSVIPLTIPPLRERPEDIKLLLEHYREHYNNLLGKNIRGYTPRAEEACLSYSWPGNVRELINAVEYAVNLAEGELIDLDSLPLALQEGGGPPVETAPRVPGRRGWLTLEQMEKEAITSALEHFGWTEQGKIKAARVLGVSRATIYRKIARYNLFPRNGREGTGNGERIFKNHKD</sequence>
<dbReference type="InterPro" id="IPR002078">
    <property type="entry name" value="Sigma_54_int"/>
</dbReference>
<organism evidence="7 8">
    <name type="scientific">Desulfofundulus thermobenzoicus</name>
    <dbReference type="NCBI Taxonomy" id="29376"/>
    <lineage>
        <taxon>Bacteria</taxon>
        <taxon>Bacillati</taxon>
        <taxon>Bacillota</taxon>
        <taxon>Clostridia</taxon>
        <taxon>Eubacteriales</taxon>
        <taxon>Peptococcaceae</taxon>
        <taxon>Desulfofundulus</taxon>
    </lineage>
</organism>
<evidence type="ECO:0000256" key="3">
    <source>
        <dbReference type="ARBA" id="ARBA00023015"/>
    </source>
</evidence>
<dbReference type="PROSITE" id="PS50112">
    <property type="entry name" value="PAS"/>
    <property type="match status" value="1"/>
</dbReference>
<dbReference type="PROSITE" id="PS50045">
    <property type="entry name" value="SIGMA54_INTERACT_4"/>
    <property type="match status" value="1"/>
</dbReference>
<protein>
    <submittedName>
        <fullName evidence="7">PAS domain-containing protein</fullName>
    </submittedName>
</protein>
<dbReference type="GO" id="GO:0006355">
    <property type="term" value="P:regulation of DNA-templated transcription"/>
    <property type="evidence" value="ECO:0007669"/>
    <property type="project" value="InterPro"/>
</dbReference>
<dbReference type="InterPro" id="IPR035965">
    <property type="entry name" value="PAS-like_dom_sf"/>
</dbReference>
<dbReference type="Gene3D" id="3.40.50.300">
    <property type="entry name" value="P-loop containing nucleotide triphosphate hydrolases"/>
    <property type="match status" value="1"/>
</dbReference>
<feature type="domain" description="Sigma-54 factor interaction" evidence="5">
    <location>
        <begin position="281"/>
        <end position="511"/>
    </location>
</feature>
<dbReference type="PROSITE" id="PS00675">
    <property type="entry name" value="SIGMA54_INTERACT_1"/>
    <property type="match status" value="1"/>
</dbReference>
<dbReference type="PANTHER" id="PTHR32071:SF57">
    <property type="entry name" value="C4-DICARBOXYLATE TRANSPORT TRANSCRIPTIONAL REGULATORY PROTEIN DCTD"/>
    <property type="match status" value="1"/>
</dbReference>
<keyword evidence="1" id="KW-0547">Nucleotide-binding</keyword>
<dbReference type="RefSeq" id="WP_152947569.1">
    <property type="nucleotide sequence ID" value="NZ_WHYR01000039.1"/>
</dbReference>
<name>A0A6N7IVF3_9FIRM</name>
<dbReference type="PROSITE" id="PS00688">
    <property type="entry name" value="SIGMA54_INTERACT_3"/>
    <property type="match status" value="1"/>
</dbReference>
<dbReference type="SUPFAM" id="SSF52540">
    <property type="entry name" value="P-loop containing nucleoside triphosphate hydrolases"/>
    <property type="match status" value="1"/>
</dbReference>
<gene>
    <name evidence="7" type="ORF">GFC01_12805</name>
</gene>
<dbReference type="SUPFAM" id="SSF55785">
    <property type="entry name" value="PYP-like sensor domain (PAS domain)"/>
    <property type="match status" value="1"/>
</dbReference>
<dbReference type="Gene3D" id="3.30.450.20">
    <property type="entry name" value="PAS domain"/>
    <property type="match status" value="1"/>
</dbReference>
<dbReference type="EMBL" id="WHYR01000039">
    <property type="protein sequence ID" value="MQL53118.1"/>
    <property type="molecule type" value="Genomic_DNA"/>
</dbReference>
<dbReference type="InterPro" id="IPR000014">
    <property type="entry name" value="PAS"/>
</dbReference>
<dbReference type="SUPFAM" id="SSF46689">
    <property type="entry name" value="Homeodomain-like"/>
    <property type="match status" value="1"/>
</dbReference>
<keyword evidence="8" id="KW-1185">Reference proteome</keyword>
<dbReference type="InterPro" id="IPR025662">
    <property type="entry name" value="Sigma_54_int_dom_ATP-bd_1"/>
</dbReference>
<dbReference type="InterPro" id="IPR025944">
    <property type="entry name" value="Sigma_54_int_dom_CS"/>
</dbReference>
<feature type="domain" description="PAS" evidence="6">
    <location>
        <begin position="153"/>
        <end position="204"/>
    </location>
</feature>
<dbReference type="Pfam" id="PF02954">
    <property type="entry name" value="HTH_8"/>
    <property type="match status" value="1"/>
</dbReference>
<dbReference type="Pfam" id="PF00158">
    <property type="entry name" value="Sigma54_activat"/>
    <property type="match status" value="1"/>
</dbReference>
<dbReference type="NCBIfam" id="TIGR00229">
    <property type="entry name" value="sensory_box"/>
    <property type="match status" value="1"/>
</dbReference>
<dbReference type="InterPro" id="IPR013767">
    <property type="entry name" value="PAS_fold"/>
</dbReference>
<dbReference type="FunFam" id="3.40.50.300:FF:000006">
    <property type="entry name" value="DNA-binding transcriptional regulator NtrC"/>
    <property type="match status" value="1"/>
</dbReference>
<dbReference type="CDD" id="cd00009">
    <property type="entry name" value="AAA"/>
    <property type="match status" value="1"/>
</dbReference>
<dbReference type="GO" id="GO:0043565">
    <property type="term" value="F:sequence-specific DNA binding"/>
    <property type="evidence" value="ECO:0007669"/>
    <property type="project" value="InterPro"/>
</dbReference>